<evidence type="ECO:0000313" key="2">
    <source>
        <dbReference type="Proteomes" id="UP001186974"/>
    </source>
</evidence>
<sequence>MKHGAGRQLEFLKNFDYIGTLIVTLGLLLFLMGMSWGGTVHPWASAHVISTIVIGFLLLVAFCFYEAYVPLKEPLLPMYLFKNRGWVVSVILWSLGAAVYYAMAIIWPSMVATLYSSGHGMMWTGWMSCISNCAILFGEYCGAWWKRKTNYQIIVVFTIGSAFLVAMAACTPDTPVMAAVFCFLAAAFIGWNEILNSTVATICIDDQREIGTATGAAGSARSFISTICSTVYTVILSNRLAQTIPARVPPALVAAGLPSTSVASFLSALTTGSPAAWSAVDGLTTNIQAVGIRAYQDANSDAFKTVFFSTLAFSGVGIILTFFTPNVDHLLSGDVTVTLSGKEGTENDIEKV</sequence>
<name>A0ACC3DU57_9PEZI</name>
<proteinExistence type="predicted"/>
<keyword evidence="2" id="KW-1185">Reference proteome</keyword>
<dbReference type="Proteomes" id="UP001186974">
    <property type="component" value="Unassembled WGS sequence"/>
</dbReference>
<accession>A0ACC3DU57</accession>
<comment type="caution">
    <text evidence="1">The sequence shown here is derived from an EMBL/GenBank/DDBJ whole genome shotgun (WGS) entry which is preliminary data.</text>
</comment>
<evidence type="ECO:0000313" key="1">
    <source>
        <dbReference type="EMBL" id="KAK3080193.1"/>
    </source>
</evidence>
<gene>
    <name evidence="1" type="ORF">LTS18_002879</name>
</gene>
<organism evidence="1 2">
    <name type="scientific">Coniosporium uncinatum</name>
    <dbReference type="NCBI Taxonomy" id="93489"/>
    <lineage>
        <taxon>Eukaryota</taxon>
        <taxon>Fungi</taxon>
        <taxon>Dikarya</taxon>
        <taxon>Ascomycota</taxon>
        <taxon>Pezizomycotina</taxon>
        <taxon>Dothideomycetes</taxon>
        <taxon>Dothideomycetes incertae sedis</taxon>
        <taxon>Coniosporium</taxon>
    </lineage>
</organism>
<protein>
    <submittedName>
        <fullName evidence="1">Uncharacterized protein</fullName>
    </submittedName>
</protein>
<dbReference type="EMBL" id="JAWDJW010000689">
    <property type="protein sequence ID" value="KAK3080193.1"/>
    <property type="molecule type" value="Genomic_DNA"/>
</dbReference>
<reference evidence="1" key="1">
    <citation type="submission" date="2024-09" db="EMBL/GenBank/DDBJ databases">
        <title>Black Yeasts Isolated from many extreme environments.</title>
        <authorList>
            <person name="Coleine C."/>
            <person name="Stajich J.E."/>
            <person name="Selbmann L."/>
        </authorList>
    </citation>
    <scope>NUCLEOTIDE SEQUENCE</scope>
    <source>
        <strain evidence="1">CCFEE 5737</strain>
    </source>
</reference>